<organism evidence="2">
    <name type="scientific">Trypanosoma vivax (strain Y486)</name>
    <dbReference type="NCBI Taxonomy" id="1055687"/>
    <lineage>
        <taxon>Eukaryota</taxon>
        <taxon>Discoba</taxon>
        <taxon>Euglenozoa</taxon>
        <taxon>Kinetoplastea</taxon>
        <taxon>Metakinetoplastina</taxon>
        <taxon>Trypanosomatida</taxon>
        <taxon>Trypanosomatidae</taxon>
        <taxon>Trypanosoma</taxon>
        <taxon>Duttonella</taxon>
    </lineage>
</organism>
<sequence length="229" mass="25505">MPATPRAQIHKSMRSEIVRKLDGQCLLGSDNATAGLLARKFGSATPSARRAPRGRPLGTASAKNTRCTARARSHHVAAWRLTSLFSRLQARPRSPSREWNLRTHDPVSNVEPQVHRGHITPRRMPHSSLGPACGLRCRYARPTAMLRHRSASAHTARTPSGNQFESPTSTARLAKAPRQLLARIRIHTPRAAAAGRGSHLQRHNHIMCRAIRSTLHRSDTQRSQEPEWQ</sequence>
<dbReference type="VEuPathDB" id="TriTrypDB:TvY486_1104880"/>
<gene>
    <name evidence="2" type="ORF">TVY486_1104880</name>
</gene>
<accession>G0UB17</accession>
<feature type="compositionally biased region" description="Polar residues" evidence="1">
    <location>
        <begin position="152"/>
        <end position="170"/>
    </location>
</feature>
<dbReference type="EMBL" id="HE573027">
    <property type="protein sequence ID" value="CCC53004.1"/>
    <property type="molecule type" value="Genomic_DNA"/>
</dbReference>
<proteinExistence type="predicted"/>
<evidence type="ECO:0000313" key="2">
    <source>
        <dbReference type="EMBL" id="CCC53004.1"/>
    </source>
</evidence>
<feature type="region of interest" description="Disordered" evidence="1">
    <location>
        <begin position="151"/>
        <end position="170"/>
    </location>
</feature>
<feature type="region of interest" description="Disordered" evidence="1">
    <location>
        <begin position="43"/>
        <end position="67"/>
    </location>
</feature>
<evidence type="ECO:0000256" key="1">
    <source>
        <dbReference type="SAM" id="MobiDB-lite"/>
    </source>
</evidence>
<protein>
    <submittedName>
        <fullName evidence="2">Uncharacterized protein</fullName>
    </submittedName>
</protein>
<name>G0UB17_TRYVY</name>
<dbReference type="AlphaFoldDB" id="G0UB17"/>
<reference evidence="2" key="1">
    <citation type="journal article" date="2012" name="Proc. Natl. Acad. Sci. U.S.A.">
        <title>Antigenic diversity is generated by distinct evolutionary mechanisms in African trypanosome species.</title>
        <authorList>
            <person name="Jackson A.P."/>
            <person name="Berry A."/>
            <person name="Aslett M."/>
            <person name="Allison H.C."/>
            <person name="Burton P."/>
            <person name="Vavrova-Anderson J."/>
            <person name="Brown R."/>
            <person name="Browne H."/>
            <person name="Corton N."/>
            <person name="Hauser H."/>
            <person name="Gamble J."/>
            <person name="Gilderthorp R."/>
            <person name="Marcello L."/>
            <person name="McQuillan J."/>
            <person name="Otto T.D."/>
            <person name="Quail M.A."/>
            <person name="Sanders M.J."/>
            <person name="van Tonder A."/>
            <person name="Ginger M.L."/>
            <person name="Field M.C."/>
            <person name="Barry J.D."/>
            <person name="Hertz-Fowler C."/>
            <person name="Berriman M."/>
        </authorList>
    </citation>
    <scope>NUCLEOTIDE SEQUENCE</scope>
    <source>
        <strain evidence="2">Y486</strain>
    </source>
</reference>